<dbReference type="Proteomes" id="UP001597497">
    <property type="component" value="Unassembled WGS sequence"/>
</dbReference>
<evidence type="ECO:0000313" key="3">
    <source>
        <dbReference type="EMBL" id="MFD2671393.1"/>
    </source>
</evidence>
<dbReference type="InterPro" id="IPR051450">
    <property type="entry name" value="Gfo/Idh/MocA_Oxidoreductases"/>
</dbReference>
<dbReference type="RefSeq" id="WP_379928852.1">
    <property type="nucleotide sequence ID" value="NZ_JBHUMM010000010.1"/>
</dbReference>
<dbReference type="EMBL" id="JBHUMM010000010">
    <property type="protein sequence ID" value="MFD2671393.1"/>
    <property type="molecule type" value="Genomic_DNA"/>
</dbReference>
<dbReference type="InterPro" id="IPR055170">
    <property type="entry name" value="GFO_IDH_MocA-like_dom"/>
</dbReference>
<gene>
    <name evidence="3" type="ORF">ACFSUC_07210</name>
</gene>
<dbReference type="PANTHER" id="PTHR43377">
    <property type="entry name" value="BILIVERDIN REDUCTASE A"/>
    <property type="match status" value="1"/>
</dbReference>
<dbReference type="Gene3D" id="3.30.360.10">
    <property type="entry name" value="Dihydrodipicolinate Reductase, domain 2"/>
    <property type="match status" value="1"/>
</dbReference>
<dbReference type="PANTHER" id="PTHR43377:SF1">
    <property type="entry name" value="BILIVERDIN REDUCTASE A"/>
    <property type="match status" value="1"/>
</dbReference>
<sequence length="354" mass="39823">MNKRTFAIIGCQHAHISIFIEEMLALGHVCKGIYERENHRLAEQIARKYDLPIVASLEELEQESIDLIGCAAINNEKIDIMEWCEQFGKPIMIDKPAVTNRDGLKRLSALISRNQLEIGMLLTERYRPSVSTLKRRIAEGRYGTIVHISMRKPHMLRPEDRPDWHFSKEQSGGIINDLFVHDIDLLRWLLADEICEMQAFRSKRILPEYPDFYDAAGLQIKMQGGGTAQLYADWHTPESCWTYGDGRIFVTGTEGTAELRLSGDPLRAPLGAPVEASTTLGQEAMFEMTHTKSWHQVEIEAEPSTLTKDYLARLDGRVCSHTITAADIYLASKATVEADEGAIVIHSTGVSARS</sequence>
<dbReference type="InterPro" id="IPR000683">
    <property type="entry name" value="Gfo/Idh/MocA-like_OxRdtase_N"/>
</dbReference>
<dbReference type="Gene3D" id="3.40.50.720">
    <property type="entry name" value="NAD(P)-binding Rossmann-like Domain"/>
    <property type="match status" value="1"/>
</dbReference>
<comment type="caution">
    <text evidence="3">The sequence shown here is derived from an EMBL/GenBank/DDBJ whole genome shotgun (WGS) entry which is preliminary data.</text>
</comment>
<proteinExistence type="predicted"/>
<feature type="domain" description="GFO/IDH/MocA-like oxidoreductase" evidence="2">
    <location>
        <begin position="131"/>
        <end position="258"/>
    </location>
</feature>
<evidence type="ECO:0000313" key="4">
    <source>
        <dbReference type="Proteomes" id="UP001597497"/>
    </source>
</evidence>
<evidence type="ECO:0000259" key="1">
    <source>
        <dbReference type="Pfam" id="PF01408"/>
    </source>
</evidence>
<organism evidence="3 4">
    <name type="scientific">Marinicrinis sediminis</name>
    <dbReference type="NCBI Taxonomy" id="1652465"/>
    <lineage>
        <taxon>Bacteria</taxon>
        <taxon>Bacillati</taxon>
        <taxon>Bacillota</taxon>
        <taxon>Bacilli</taxon>
        <taxon>Bacillales</taxon>
        <taxon>Paenibacillaceae</taxon>
    </lineage>
</organism>
<dbReference type="SUPFAM" id="SSF51735">
    <property type="entry name" value="NAD(P)-binding Rossmann-fold domains"/>
    <property type="match status" value="1"/>
</dbReference>
<dbReference type="SUPFAM" id="SSF55347">
    <property type="entry name" value="Glyceraldehyde-3-phosphate dehydrogenase-like, C-terminal domain"/>
    <property type="match status" value="1"/>
</dbReference>
<dbReference type="InterPro" id="IPR036291">
    <property type="entry name" value="NAD(P)-bd_dom_sf"/>
</dbReference>
<accession>A0ABW5R8R9</accession>
<evidence type="ECO:0000259" key="2">
    <source>
        <dbReference type="Pfam" id="PF22725"/>
    </source>
</evidence>
<protein>
    <submittedName>
        <fullName evidence="3">Gfo/Idh/MocA family protein</fullName>
    </submittedName>
</protein>
<dbReference type="Pfam" id="PF22725">
    <property type="entry name" value="GFO_IDH_MocA_C3"/>
    <property type="match status" value="1"/>
</dbReference>
<reference evidence="4" key="1">
    <citation type="journal article" date="2019" name="Int. J. Syst. Evol. Microbiol.">
        <title>The Global Catalogue of Microorganisms (GCM) 10K type strain sequencing project: providing services to taxonomists for standard genome sequencing and annotation.</title>
        <authorList>
            <consortium name="The Broad Institute Genomics Platform"/>
            <consortium name="The Broad Institute Genome Sequencing Center for Infectious Disease"/>
            <person name="Wu L."/>
            <person name="Ma J."/>
        </authorList>
    </citation>
    <scope>NUCLEOTIDE SEQUENCE [LARGE SCALE GENOMIC DNA]</scope>
    <source>
        <strain evidence="4">KCTC 33676</strain>
    </source>
</reference>
<dbReference type="Pfam" id="PF01408">
    <property type="entry name" value="GFO_IDH_MocA"/>
    <property type="match status" value="1"/>
</dbReference>
<keyword evidence="4" id="KW-1185">Reference proteome</keyword>
<name>A0ABW5R8R9_9BACL</name>
<feature type="domain" description="Gfo/Idh/MocA-like oxidoreductase N-terminal" evidence="1">
    <location>
        <begin position="6"/>
        <end position="115"/>
    </location>
</feature>